<evidence type="ECO:0000313" key="1">
    <source>
        <dbReference type="EMBL" id="SMF01455.1"/>
    </source>
</evidence>
<sequence length="181" mass="18305">MTLVGAARDGVGNEFDNRLTGNAFNNHLDSGMGNDTLNGGAGADTLIGGEGNDSYFVDNAGDMVVELVDAGIDTVTSTTDYTLGANLEHLVLKDGALLGAGNALNNRLTGNALNNHLDGGAGADTLIGGEGNDSYFVDNAGDMVVELAVAGIDTVTSTTDYTLGENLEHLLLKGSALLGTG</sequence>
<keyword evidence="2" id="KW-1185">Reference proteome</keyword>
<name>A0A1Y6BAI8_9NEIS</name>
<dbReference type="AlphaFoldDB" id="A0A1Y6BAI8"/>
<evidence type="ECO:0000313" key="2">
    <source>
        <dbReference type="Proteomes" id="UP000192920"/>
    </source>
</evidence>
<dbReference type="InterPro" id="IPR018511">
    <property type="entry name" value="Hemolysin-typ_Ca-bd_CS"/>
</dbReference>
<accession>A0A1Y6BAI8</accession>
<dbReference type="Proteomes" id="UP000192920">
    <property type="component" value="Unassembled WGS sequence"/>
</dbReference>
<dbReference type="STRING" id="1123014.SAMN02745746_00721"/>
<dbReference type="Pfam" id="PF00353">
    <property type="entry name" value="HemolysinCabind"/>
    <property type="match status" value="2"/>
</dbReference>
<dbReference type="EMBL" id="FXAG01000003">
    <property type="protein sequence ID" value="SMF01455.1"/>
    <property type="molecule type" value="Genomic_DNA"/>
</dbReference>
<feature type="non-terminal residue" evidence="1">
    <location>
        <position position="181"/>
    </location>
</feature>
<organism evidence="1 2">
    <name type="scientific">Pseudogulbenkiania subflava DSM 22618</name>
    <dbReference type="NCBI Taxonomy" id="1123014"/>
    <lineage>
        <taxon>Bacteria</taxon>
        <taxon>Pseudomonadati</taxon>
        <taxon>Pseudomonadota</taxon>
        <taxon>Betaproteobacteria</taxon>
        <taxon>Neisseriales</taxon>
        <taxon>Chromobacteriaceae</taxon>
        <taxon>Pseudogulbenkiania</taxon>
    </lineage>
</organism>
<dbReference type="PROSITE" id="PS00330">
    <property type="entry name" value="HEMOLYSIN_CALCIUM"/>
    <property type="match status" value="1"/>
</dbReference>
<dbReference type="InterPro" id="IPR001343">
    <property type="entry name" value="Hemolysn_Ca-bd"/>
</dbReference>
<dbReference type="SUPFAM" id="SSF51120">
    <property type="entry name" value="beta-Roll"/>
    <property type="match status" value="2"/>
</dbReference>
<gene>
    <name evidence="1" type="ORF">SAMN02745746_00721</name>
</gene>
<reference evidence="2" key="1">
    <citation type="submission" date="2017-04" db="EMBL/GenBank/DDBJ databases">
        <authorList>
            <person name="Varghese N."/>
            <person name="Submissions S."/>
        </authorList>
    </citation>
    <scope>NUCLEOTIDE SEQUENCE [LARGE SCALE GENOMIC DNA]</scope>
    <source>
        <strain evidence="2">DSM 22618</strain>
    </source>
</reference>
<proteinExistence type="predicted"/>
<dbReference type="GO" id="GO:0005509">
    <property type="term" value="F:calcium ion binding"/>
    <property type="evidence" value="ECO:0007669"/>
    <property type="project" value="InterPro"/>
</dbReference>
<protein>
    <submittedName>
        <fullName evidence="1">Hemolysin-type calcium-binding repeat-containing protein</fullName>
    </submittedName>
</protein>
<dbReference type="InterPro" id="IPR011049">
    <property type="entry name" value="Serralysin-like_metalloprot_C"/>
</dbReference>
<dbReference type="PRINTS" id="PR00313">
    <property type="entry name" value="CABNDNGRPT"/>
</dbReference>
<dbReference type="Gene3D" id="2.150.10.10">
    <property type="entry name" value="Serralysin-like metalloprotease, C-terminal"/>
    <property type="match status" value="2"/>
</dbReference>